<dbReference type="Proteomes" id="UP001589858">
    <property type="component" value="Unassembled WGS sequence"/>
</dbReference>
<dbReference type="EMBL" id="JBHLTM010000016">
    <property type="protein sequence ID" value="MFC0683896.1"/>
    <property type="molecule type" value="Genomic_DNA"/>
</dbReference>
<name>A0ABV6S4B3_9SPHN</name>
<sequence length="298" mass="33957">MPRHICDMDQANDIPLFDGTPRSIAVLKAAAKELQPYLSLKAQAEQIEAWSRERAANLEGFRGVSLDRRKWHRFVTRDATYKSNEPDLPPAAWDWFFEKQRHAIEPLWKTMPDYHPDVPNAVAPSLNRFLTPTQKSLDLNALRLLRGDYAVYRPSFVSLDEIMVMSMKCGFDDDPSRFTIDMAFINDDDEQAEEHVDGFAIPYQSCILFQGRLRETGAPFIFIMSSLPLDPKTGGYSRGDGTLLVGASGTLSSAYPITMRRANKPVTCRTYTPKEFKAEFRAHREIMQFLGRGIVGWR</sequence>
<evidence type="ECO:0000313" key="1">
    <source>
        <dbReference type="EMBL" id="MFC0683896.1"/>
    </source>
</evidence>
<accession>A0ABV6S4B3</accession>
<evidence type="ECO:0000313" key="2">
    <source>
        <dbReference type="Proteomes" id="UP001589858"/>
    </source>
</evidence>
<proteinExistence type="predicted"/>
<keyword evidence="2" id="KW-1185">Reference proteome</keyword>
<reference evidence="1 2" key="1">
    <citation type="submission" date="2024-09" db="EMBL/GenBank/DDBJ databases">
        <authorList>
            <person name="Sun Q."/>
            <person name="Mori K."/>
        </authorList>
    </citation>
    <scope>NUCLEOTIDE SEQUENCE [LARGE SCALE GENOMIC DNA]</scope>
    <source>
        <strain evidence="1 2">CICC 11035S</strain>
    </source>
</reference>
<gene>
    <name evidence="1" type="ORF">ACFFF8_04760</name>
</gene>
<protein>
    <submittedName>
        <fullName evidence="1">Uncharacterized protein</fullName>
    </submittedName>
</protein>
<comment type="caution">
    <text evidence="1">The sequence shown here is derived from an EMBL/GenBank/DDBJ whole genome shotgun (WGS) entry which is preliminary data.</text>
</comment>
<organism evidence="1 2">
    <name type="scientific">Novosphingobium clariflavum</name>
    <dbReference type="NCBI Taxonomy" id="2029884"/>
    <lineage>
        <taxon>Bacteria</taxon>
        <taxon>Pseudomonadati</taxon>
        <taxon>Pseudomonadota</taxon>
        <taxon>Alphaproteobacteria</taxon>
        <taxon>Sphingomonadales</taxon>
        <taxon>Sphingomonadaceae</taxon>
        <taxon>Novosphingobium</taxon>
    </lineage>
</organism>
<dbReference type="RefSeq" id="WP_267220239.1">
    <property type="nucleotide sequence ID" value="NZ_JAPCWC010000006.1"/>
</dbReference>